<proteinExistence type="predicted"/>
<protein>
    <recommendedName>
        <fullName evidence="1">DUF4440 domain-containing protein</fullName>
    </recommendedName>
</protein>
<name>A0A0R2LMK2_9LACO</name>
<gene>
    <name evidence="2" type="ORF">IV57_GL000006</name>
</gene>
<reference evidence="2 3" key="1">
    <citation type="journal article" date="2015" name="Genome Announc.">
        <title>Expanding the biotechnology potential of lactobacilli through comparative genomics of 213 strains and associated genera.</title>
        <authorList>
            <person name="Sun Z."/>
            <person name="Harris H.M."/>
            <person name="McCann A."/>
            <person name="Guo C."/>
            <person name="Argimon S."/>
            <person name="Zhang W."/>
            <person name="Yang X."/>
            <person name="Jeffery I.B."/>
            <person name="Cooney J.C."/>
            <person name="Kagawa T.F."/>
            <person name="Liu W."/>
            <person name="Song Y."/>
            <person name="Salvetti E."/>
            <person name="Wrobel A."/>
            <person name="Rasinkangas P."/>
            <person name="Parkhill J."/>
            <person name="Rea M.C."/>
            <person name="O'Sullivan O."/>
            <person name="Ritari J."/>
            <person name="Douillard F.P."/>
            <person name="Paul Ross R."/>
            <person name="Yang R."/>
            <person name="Briner A.E."/>
            <person name="Felis G.E."/>
            <person name="de Vos W.M."/>
            <person name="Barrangou R."/>
            <person name="Klaenhammer T.R."/>
            <person name="Caufield P.W."/>
            <person name="Cui Y."/>
            <person name="Zhang H."/>
            <person name="O'Toole P.W."/>
        </authorList>
    </citation>
    <scope>NUCLEOTIDE SEQUENCE [LARGE SCALE GENOMIC DNA]</scope>
    <source>
        <strain evidence="2 3">DSM 24716</strain>
    </source>
</reference>
<dbReference type="Gene3D" id="3.10.450.50">
    <property type="match status" value="1"/>
</dbReference>
<keyword evidence="3" id="KW-1185">Reference proteome</keyword>
<dbReference type="SUPFAM" id="SSF54427">
    <property type="entry name" value="NTF2-like"/>
    <property type="match status" value="1"/>
</dbReference>
<dbReference type="PATRIC" id="fig|993692.3.peg.6"/>
<evidence type="ECO:0000313" key="3">
    <source>
        <dbReference type="Proteomes" id="UP000051006"/>
    </source>
</evidence>
<evidence type="ECO:0000313" key="2">
    <source>
        <dbReference type="EMBL" id="KRO00690.1"/>
    </source>
</evidence>
<accession>A0A0R2LMK2</accession>
<sequence length="125" mass="14522">MATKINEEERVASVVRQQVKGMIDGDLNILYKVIAPEATFVHITGTTQSKNEWLKQIKMGRMHYFGSKEKLMQVVVNEDTAQVISRNELDARIYGFRNTWPLQSRTELKKNNNQWQITKSQASMY</sequence>
<feature type="domain" description="DUF4440" evidence="1">
    <location>
        <begin position="12"/>
        <end position="117"/>
    </location>
</feature>
<dbReference type="STRING" id="993692.IV57_GL000006"/>
<dbReference type="Pfam" id="PF14534">
    <property type="entry name" value="DUF4440"/>
    <property type="match status" value="1"/>
</dbReference>
<dbReference type="InterPro" id="IPR027843">
    <property type="entry name" value="DUF4440"/>
</dbReference>
<dbReference type="Proteomes" id="UP000051006">
    <property type="component" value="Unassembled WGS sequence"/>
</dbReference>
<dbReference type="RefSeq" id="WP_057879438.1">
    <property type="nucleotide sequence ID" value="NZ_JQCF01000001.1"/>
</dbReference>
<organism evidence="2 3">
    <name type="scientific">Companilactobacillus kimchiensis</name>
    <dbReference type="NCBI Taxonomy" id="993692"/>
    <lineage>
        <taxon>Bacteria</taxon>
        <taxon>Bacillati</taxon>
        <taxon>Bacillota</taxon>
        <taxon>Bacilli</taxon>
        <taxon>Lactobacillales</taxon>
        <taxon>Lactobacillaceae</taxon>
        <taxon>Companilactobacillus</taxon>
    </lineage>
</organism>
<evidence type="ECO:0000259" key="1">
    <source>
        <dbReference type="Pfam" id="PF14534"/>
    </source>
</evidence>
<dbReference type="EMBL" id="JQCF01000001">
    <property type="protein sequence ID" value="KRO00690.1"/>
    <property type="molecule type" value="Genomic_DNA"/>
</dbReference>
<dbReference type="InterPro" id="IPR032710">
    <property type="entry name" value="NTF2-like_dom_sf"/>
</dbReference>
<dbReference type="OrthoDB" id="3253136at2"/>
<comment type="caution">
    <text evidence="2">The sequence shown here is derived from an EMBL/GenBank/DDBJ whole genome shotgun (WGS) entry which is preliminary data.</text>
</comment>
<dbReference type="AlphaFoldDB" id="A0A0R2LMK2"/>